<comment type="caution">
    <text evidence="1">The sequence shown here is derived from an EMBL/GenBank/DDBJ whole genome shotgun (WGS) entry which is preliminary data.</text>
</comment>
<sequence>MTTETGRRDPVKAKVLRVKAAEVLQRAAQAEVEAHQLHRRQQ</sequence>
<evidence type="ECO:0000313" key="1">
    <source>
        <dbReference type="EMBL" id="KAE8981433.1"/>
    </source>
</evidence>
<name>A0A6A3IPH7_9STRA</name>
<gene>
    <name evidence="1" type="ORF">PR002_g23832</name>
</gene>
<evidence type="ECO:0000313" key="2">
    <source>
        <dbReference type="Proteomes" id="UP000435112"/>
    </source>
</evidence>
<dbReference type="Proteomes" id="UP000435112">
    <property type="component" value="Unassembled WGS sequence"/>
</dbReference>
<dbReference type="AlphaFoldDB" id="A0A6A3IPH7"/>
<reference evidence="1 2" key="1">
    <citation type="submission" date="2018-09" db="EMBL/GenBank/DDBJ databases">
        <title>Genomic investigation of the strawberry pathogen Phytophthora fragariae indicates pathogenicity is determined by transcriptional variation in three key races.</title>
        <authorList>
            <person name="Adams T.M."/>
            <person name="Armitage A.D."/>
            <person name="Sobczyk M.K."/>
            <person name="Bates H.J."/>
            <person name="Dunwell J.M."/>
            <person name="Nellist C.F."/>
            <person name="Harrison R.J."/>
        </authorList>
    </citation>
    <scope>NUCLEOTIDE SEQUENCE [LARGE SCALE GENOMIC DNA]</scope>
    <source>
        <strain evidence="1 2">SCRP324</strain>
    </source>
</reference>
<dbReference type="OrthoDB" id="146232at2759"/>
<dbReference type="EMBL" id="QXFU01002795">
    <property type="protein sequence ID" value="KAE8981433.1"/>
    <property type="molecule type" value="Genomic_DNA"/>
</dbReference>
<accession>A0A6A3IPH7</accession>
<proteinExistence type="predicted"/>
<organism evidence="1 2">
    <name type="scientific">Phytophthora rubi</name>
    <dbReference type="NCBI Taxonomy" id="129364"/>
    <lineage>
        <taxon>Eukaryota</taxon>
        <taxon>Sar</taxon>
        <taxon>Stramenopiles</taxon>
        <taxon>Oomycota</taxon>
        <taxon>Peronosporomycetes</taxon>
        <taxon>Peronosporales</taxon>
        <taxon>Peronosporaceae</taxon>
        <taxon>Phytophthora</taxon>
    </lineage>
</organism>
<protein>
    <submittedName>
        <fullName evidence="1">Uncharacterized protein</fullName>
    </submittedName>
</protein>